<dbReference type="PANTHER" id="PTHR43157:SF31">
    <property type="entry name" value="PHOSPHATIDYLINOSITOL-GLYCAN BIOSYNTHESIS CLASS F PROTEIN"/>
    <property type="match status" value="1"/>
</dbReference>
<dbReference type="AlphaFoldDB" id="A0A085WU68"/>
<dbReference type="STRING" id="394096.DB31_3361"/>
<evidence type="ECO:0000256" key="2">
    <source>
        <dbReference type="RuleBase" id="RU000363"/>
    </source>
</evidence>
<dbReference type="PANTHER" id="PTHR43157">
    <property type="entry name" value="PHOSPHATIDYLINOSITOL-GLYCAN BIOSYNTHESIS CLASS F PROTEIN-RELATED"/>
    <property type="match status" value="1"/>
</dbReference>
<organism evidence="3 4">
    <name type="scientific">Hyalangium minutum</name>
    <dbReference type="NCBI Taxonomy" id="394096"/>
    <lineage>
        <taxon>Bacteria</taxon>
        <taxon>Pseudomonadati</taxon>
        <taxon>Myxococcota</taxon>
        <taxon>Myxococcia</taxon>
        <taxon>Myxococcales</taxon>
        <taxon>Cystobacterineae</taxon>
        <taxon>Archangiaceae</taxon>
        <taxon>Hyalangium</taxon>
    </lineage>
</organism>
<dbReference type="InterPro" id="IPR002347">
    <property type="entry name" value="SDR_fam"/>
</dbReference>
<dbReference type="InterPro" id="IPR036291">
    <property type="entry name" value="NAD(P)-bd_dom_sf"/>
</dbReference>
<dbReference type="Gene3D" id="3.40.50.720">
    <property type="entry name" value="NAD(P)-binding Rossmann-like Domain"/>
    <property type="match status" value="1"/>
</dbReference>
<dbReference type="Proteomes" id="UP000028725">
    <property type="component" value="Unassembled WGS sequence"/>
</dbReference>
<dbReference type="GO" id="GO:0016491">
    <property type="term" value="F:oxidoreductase activity"/>
    <property type="evidence" value="ECO:0007669"/>
    <property type="project" value="UniProtKB-KW"/>
</dbReference>
<dbReference type="CDD" id="cd05327">
    <property type="entry name" value="retinol-DH_like_SDR_c_like"/>
    <property type="match status" value="1"/>
</dbReference>
<dbReference type="PRINTS" id="PR00080">
    <property type="entry name" value="SDRFAMILY"/>
</dbReference>
<dbReference type="EMBL" id="JMCB01000002">
    <property type="protein sequence ID" value="KFE71231.1"/>
    <property type="molecule type" value="Genomic_DNA"/>
</dbReference>
<sequence length="286" mass="31090">MTPAARMDGKVCLVTGATNGIGLEAAKALAAQGATVVLAGRDKGRLETALITVRHATPDAKVESLQADFASLQDVRALAEAFKARYSRLDVLLNNAGLVLHERQVTKDGFEATFGINHLAPFLLTHLLMDVLKASGPARVVNVSSEAHRYGKLDFNDLQSERSYAMMRVYGTSKLANILFTQALARRLQGTQLTTNTLHPGVVRTGFGQNTQGWMRFAVQAFAAFFLTAEQGARTSVYLASSPEVEGVSGQYFIKCRPKKPSSDARNEQFAERLWQVSEELTGVKA</sequence>
<comment type="caution">
    <text evidence="3">The sequence shown here is derived from an EMBL/GenBank/DDBJ whole genome shotgun (WGS) entry which is preliminary data.</text>
</comment>
<dbReference type="RefSeq" id="WP_240486529.1">
    <property type="nucleotide sequence ID" value="NZ_JMCB01000002.1"/>
</dbReference>
<evidence type="ECO:0000256" key="1">
    <source>
        <dbReference type="ARBA" id="ARBA00023002"/>
    </source>
</evidence>
<dbReference type="PATRIC" id="fig|394096.3.peg.1011"/>
<keyword evidence="4" id="KW-1185">Reference proteome</keyword>
<accession>A0A085WU68</accession>
<dbReference type="PRINTS" id="PR00081">
    <property type="entry name" value="GDHRDH"/>
</dbReference>
<dbReference type="SUPFAM" id="SSF51735">
    <property type="entry name" value="NAD(P)-binding Rossmann-fold domains"/>
    <property type="match status" value="1"/>
</dbReference>
<dbReference type="Pfam" id="PF00106">
    <property type="entry name" value="adh_short"/>
    <property type="match status" value="1"/>
</dbReference>
<comment type="similarity">
    <text evidence="2">Belongs to the short-chain dehydrogenases/reductases (SDR) family.</text>
</comment>
<proteinExistence type="inferred from homology"/>
<evidence type="ECO:0000313" key="3">
    <source>
        <dbReference type="EMBL" id="KFE71231.1"/>
    </source>
</evidence>
<reference evidence="3 4" key="1">
    <citation type="submission" date="2014-04" db="EMBL/GenBank/DDBJ databases">
        <title>Genome assembly of Hyalangium minutum DSM 14724.</title>
        <authorList>
            <person name="Sharma G."/>
            <person name="Subramanian S."/>
        </authorList>
    </citation>
    <scope>NUCLEOTIDE SEQUENCE [LARGE SCALE GENOMIC DNA]</scope>
    <source>
        <strain evidence="3 4">DSM 14724</strain>
    </source>
</reference>
<name>A0A085WU68_9BACT</name>
<evidence type="ECO:0000313" key="4">
    <source>
        <dbReference type="Proteomes" id="UP000028725"/>
    </source>
</evidence>
<gene>
    <name evidence="3" type="ORF">DB31_3361</name>
</gene>
<keyword evidence="1" id="KW-0560">Oxidoreductase</keyword>
<protein>
    <submittedName>
        <fullName evidence="3">Oxidoreductase, short chain dehydrogenase/reductase family protein</fullName>
    </submittedName>
</protein>